<name>A0A392TY53_9FABA</name>
<evidence type="ECO:0000313" key="2">
    <source>
        <dbReference type="Proteomes" id="UP000265520"/>
    </source>
</evidence>
<dbReference type="Proteomes" id="UP000265520">
    <property type="component" value="Unassembled WGS sequence"/>
</dbReference>
<protein>
    <submittedName>
        <fullName evidence="1">Uncharacterized protein</fullName>
    </submittedName>
</protein>
<dbReference type="EMBL" id="LXQA010671518">
    <property type="protein sequence ID" value="MCI65210.1"/>
    <property type="molecule type" value="Genomic_DNA"/>
</dbReference>
<sequence>LGFYPLGEVIDSDDKVFALREFYHEWSEDVHAPPGKRPRRGQRFQLVRWS</sequence>
<organism evidence="1 2">
    <name type="scientific">Trifolium medium</name>
    <dbReference type="NCBI Taxonomy" id="97028"/>
    <lineage>
        <taxon>Eukaryota</taxon>
        <taxon>Viridiplantae</taxon>
        <taxon>Streptophyta</taxon>
        <taxon>Embryophyta</taxon>
        <taxon>Tracheophyta</taxon>
        <taxon>Spermatophyta</taxon>
        <taxon>Magnoliopsida</taxon>
        <taxon>eudicotyledons</taxon>
        <taxon>Gunneridae</taxon>
        <taxon>Pentapetalae</taxon>
        <taxon>rosids</taxon>
        <taxon>fabids</taxon>
        <taxon>Fabales</taxon>
        <taxon>Fabaceae</taxon>
        <taxon>Papilionoideae</taxon>
        <taxon>50 kb inversion clade</taxon>
        <taxon>NPAAA clade</taxon>
        <taxon>Hologalegina</taxon>
        <taxon>IRL clade</taxon>
        <taxon>Trifolieae</taxon>
        <taxon>Trifolium</taxon>
    </lineage>
</organism>
<proteinExistence type="predicted"/>
<reference evidence="1 2" key="1">
    <citation type="journal article" date="2018" name="Front. Plant Sci.">
        <title>Red Clover (Trifolium pratense) and Zigzag Clover (T. medium) - A Picture of Genomic Similarities and Differences.</title>
        <authorList>
            <person name="Dluhosova J."/>
            <person name="Istvanek J."/>
            <person name="Nedelnik J."/>
            <person name="Repkova J."/>
        </authorList>
    </citation>
    <scope>NUCLEOTIDE SEQUENCE [LARGE SCALE GENOMIC DNA]</scope>
    <source>
        <strain evidence="2">cv. 10/8</strain>
        <tissue evidence="1">Leaf</tissue>
    </source>
</reference>
<dbReference type="AlphaFoldDB" id="A0A392TY53"/>
<keyword evidence="2" id="KW-1185">Reference proteome</keyword>
<comment type="caution">
    <text evidence="1">The sequence shown here is derived from an EMBL/GenBank/DDBJ whole genome shotgun (WGS) entry which is preliminary data.</text>
</comment>
<accession>A0A392TY53</accession>
<evidence type="ECO:0000313" key="1">
    <source>
        <dbReference type="EMBL" id="MCI65210.1"/>
    </source>
</evidence>
<feature type="non-terminal residue" evidence="1">
    <location>
        <position position="1"/>
    </location>
</feature>